<keyword evidence="3" id="KW-1185">Reference proteome</keyword>
<evidence type="ECO:0000256" key="1">
    <source>
        <dbReference type="SAM" id="MobiDB-lite"/>
    </source>
</evidence>
<dbReference type="PATRIC" id="fig|1121326.3.peg.1074"/>
<proteinExistence type="predicted"/>
<organism evidence="2 3">
    <name type="scientific">Clostridium magnum DSM 2767</name>
    <dbReference type="NCBI Taxonomy" id="1121326"/>
    <lineage>
        <taxon>Bacteria</taxon>
        <taxon>Bacillati</taxon>
        <taxon>Bacillota</taxon>
        <taxon>Clostridia</taxon>
        <taxon>Eubacteriales</taxon>
        <taxon>Clostridiaceae</taxon>
        <taxon>Clostridium</taxon>
    </lineage>
</organism>
<dbReference type="Proteomes" id="UP000076603">
    <property type="component" value="Unassembled WGS sequence"/>
</dbReference>
<dbReference type="EMBL" id="LWAE01000001">
    <property type="protein sequence ID" value="KZL94060.1"/>
    <property type="molecule type" value="Genomic_DNA"/>
</dbReference>
<dbReference type="RefSeq" id="WP_066618993.1">
    <property type="nucleotide sequence ID" value="NZ_FQXL01000010.1"/>
</dbReference>
<evidence type="ECO:0000313" key="3">
    <source>
        <dbReference type="Proteomes" id="UP000076603"/>
    </source>
</evidence>
<name>A0A162ULT2_9CLOT</name>
<evidence type="ECO:0000313" key="2">
    <source>
        <dbReference type="EMBL" id="KZL94060.1"/>
    </source>
</evidence>
<accession>A0A162ULT2</accession>
<feature type="region of interest" description="Disordered" evidence="1">
    <location>
        <begin position="79"/>
        <end position="98"/>
    </location>
</feature>
<dbReference type="OrthoDB" id="1935644at2"/>
<sequence length="98" mass="11446">MEFRLNKIDPEVRERVKETTSAGKIHTKTGIVINKDTKKNKEDNEADFEDELKRQKKKGKKKLFVEAVKVEEVQIPVYKEADSSSEDENRGHFLDVRK</sequence>
<reference evidence="2 3" key="1">
    <citation type="submission" date="2016-04" db="EMBL/GenBank/DDBJ databases">
        <title>Genome sequence of Clostridium magnum DSM 2767.</title>
        <authorList>
            <person name="Poehlein A."/>
            <person name="Uhlig R."/>
            <person name="Fischer R."/>
            <person name="Bahl H."/>
            <person name="Daniel R."/>
        </authorList>
    </citation>
    <scope>NUCLEOTIDE SEQUENCE [LARGE SCALE GENOMIC DNA]</scope>
    <source>
        <strain evidence="2 3">DSM 2767</strain>
    </source>
</reference>
<dbReference type="AlphaFoldDB" id="A0A162ULT2"/>
<protein>
    <submittedName>
        <fullName evidence="2">Uncharacterized protein</fullName>
    </submittedName>
</protein>
<comment type="caution">
    <text evidence="2">The sequence shown here is derived from an EMBL/GenBank/DDBJ whole genome shotgun (WGS) entry which is preliminary data.</text>
</comment>
<dbReference type="STRING" id="1121326.CLMAG_11130"/>
<gene>
    <name evidence="2" type="ORF">CLMAG_11130</name>
</gene>